<comment type="similarity">
    <text evidence="2">Belongs to the autoinducer-2 exporter (AI-2E) (TC 2.A.86) family.</text>
</comment>
<comment type="caution">
    <text evidence="10">The sequence shown here is derived from an EMBL/GenBank/DDBJ whole genome shotgun (WGS) entry which is preliminary data.</text>
</comment>
<dbReference type="AlphaFoldDB" id="A0AAP7CC11"/>
<feature type="transmembrane region" description="Helical" evidence="9">
    <location>
        <begin position="251"/>
        <end position="272"/>
    </location>
</feature>
<feature type="transmembrane region" description="Helical" evidence="9">
    <location>
        <begin position="197"/>
        <end position="215"/>
    </location>
</feature>
<keyword evidence="7 9" id="KW-0472">Membrane</keyword>
<evidence type="ECO:0000256" key="1">
    <source>
        <dbReference type="ARBA" id="ARBA00004651"/>
    </source>
</evidence>
<feature type="transmembrane region" description="Helical" evidence="9">
    <location>
        <begin position="110"/>
        <end position="131"/>
    </location>
</feature>
<evidence type="ECO:0000256" key="8">
    <source>
        <dbReference type="SAM" id="MobiDB-lite"/>
    </source>
</evidence>
<evidence type="ECO:0000256" key="9">
    <source>
        <dbReference type="SAM" id="Phobius"/>
    </source>
</evidence>
<organism evidence="10 11">
    <name type="scientific">Corynebacterium coyleae</name>
    <dbReference type="NCBI Taxonomy" id="53374"/>
    <lineage>
        <taxon>Bacteria</taxon>
        <taxon>Bacillati</taxon>
        <taxon>Actinomycetota</taxon>
        <taxon>Actinomycetes</taxon>
        <taxon>Mycobacteriales</taxon>
        <taxon>Corynebacteriaceae</taxon>
        <taxon>Corynebacterium</taxon>
    </lineage>
</organism>
<protein>
    <submittedName>
        <fullName evidence="10">AI-2E family transporter</fullName>
    </submittedName>
</protein>
<feature type="transmembrane region" description="Helical" evidence="9">
    <location>
        <begin position="44"/>
        <end position="70"/>
    </location>
</feature>
<gene>
    <name evidence="10" type="ORF">HC138_04955</name>
</gene>
<evidence type="ECO:0000256" key="7">
    <source>
        <dbReference type="ARBA" id="ARBA00023136"/>
    </source>
</evidence>
<sequence>MLSHVVALVVRGSSQSNVQWGTIVRVTAPNQTADKRDDRVDRIVVFNAWVSSGAKFTLRLLVIALFFFAIGKLIGAFWVGVLPAVLALIVCTVLAPVASWLRNHKFTDGIAAMVTMLLFFGVLAALGMIVAPDIVGQSRLLYIQALEGVQRLQLWAQGPPLNVNPENLNEGVDEITRWVQNQAGAIAGGVFSGINTAAGLSVTLMVLFVLTFFFLKDGHRFLPWLRGATGGRTGLHFTELLTRAWNTLSGFIRAQAVCSLIDALVIGIGIAIVGVPMAFTLAIITFVAGFIPIVGAVVAGALAVLIALVTLGFTKALIVLGIVLATQQLEGNVLSPLLQSKAMNLHPVIVLISVTVGGGLFGLMGGFLAVPAAAMIAVVYRYVLDILRINAGEVRAEDLTFATPEGKLIAEIDEAESVHKREAWRGERDWVNAPQTPEEDVQEGDEDKESPHFASNSLKKLREVGNRTILRRREFEHKSEPDE</sequence>
<evidence type="ECO:0000256" key="4">
    <source>
        <dbReference type="ARBA" id="ARBA00022475"/>
    </source>
</evidence>
<dbReference type="GO" id="GO:0005886">
    <property type="term" value="C:plasma membrane"/>
    <property type="evidence" value="ECO:0007669"/>
    <property type="project" value="UniProtKB-SubCell"/>
</dbReference>
<feature type="region of interest" description="Disordered" evidence="8">
    <location>
        <begin position="426"/>
        <end position="461"/>
    </location>
</feature>
<name>A0AAP7CC11_9CORY</name>
<feature type="transmembrane region" description="Helical" evidence="9">
    <location>
        <begin position="305"/>
        <end position="327"/>
    </location>
</feature>
<dbReference type="EMBL" id="JAAUVV010000007">
    <property type="protein sequence ID" value="NJJ03707.1"/>
    <property type="molecule type" value="Genomic_DNA"/>
</dbReference>
<keyword evidence="3" id="KW-0813">Transport</keyword>
<feature type="transmembrane region" description="Helical" evidence="9">
    <location>
        <begin position="278"/>
        <end position="298"/>
    </location>
</feature>
<evidence type="ECO:0000256" key="2">
    <source>
        <dbReference type="ARBA" id="ARBA00009773"/>
    </source>
</evidence>
<comment type="subcellular location">
    <subcellularLocation>
        <location evidence="1">Cell membrane</location>
        <topology evidence="1">Multi-pass membrane protein</topology>
    </subcellularLocation>
</comment>
<dbReference type="PANTHER" id="PTHR21716:SF53">
    <property type="entry name" value="PERMEASE PERM-RELATED"/>
    <property type="match status" value="1"/>
</dbReference>
<evidence type="ECO:0000256" key="3">
    <source>
        <dbReference type="ARBA" id="ARBA00022448"/>
    </source>
</evidence>
<evidence type="ECO:0000256" key="5">
    <source>
        <dbReference type="ARBA" id="ARBA00022692"/>
    </source>
</evidence>
<dbReference type="Proteomes" id="UP000591626">
    <property type="component" value="Unassembled WGS sequence"/>
</dbReference>
<evidence type="ECO:0000256" key="6">
    <source>
        <dbReference type="ARBA" id="ARBA00022989"/>
    </source>
</evidence>
<keyword evidence="5 9" id="KW-0812">Transmembrane</keyword>
<evidence type="ECO:0000313" key="11">
    <source>
        <dbReference type="Proteomes" id="UP000591626"/>
    </source>
</evidence>
<dbReference type="Pfam" id="PF01594">
    <property type="entry name" value="AI-2E_transport"/>
    <property type="match status" value="1"/>
</dbReference>
<dbReference type="InterPro" id="IPR002549">
    <property type="entry name" value="AI-2E-like"/>
</dbReference>
<feature type="transmembrane region" description="Helical" evidence="9">
    <location>
        <begin position="76"/>
        <end position="98"/>
    </location>
</feature>
<feature type="compositionally biased region" description="Acidic residues" evidence="8">
    <location>
        <begin position="437"/>
        <end position="448"/>
    </location>
</feature>
<proteinExistence type="inferred from homology"/>
<dbReference type="PANTHER" id="PTHR21716">
    <property type="entry name" value="TRANSMEMBRANE PROTEIN"/>
    <property type="match status" value="1"/>
</dbReference>
<keyword evidence="4" id="KW-1003">Cell membrane</keyword>
<accession>A0AAP7CC11</accession>
<keyword evidence="6 9" id="KW-1133">Transmembrane helix</keyword>
<reference evidence="10 11" key="1">
    <citation type="submission" date="2020-03" db="EMBL/GenBank/DDBJ databases">
        <title>Draft genome sequences of bacterial isolates from the female urobiome.</title>
        <authorList>
            <person name="Miller-Ensminger T."/>
            <person name="Wolfe A.J."/>
            <person name="Putonti C."/>
        </authorList>
    </citation>
    <scope>NUCLEOTIDE SEQUENCE [LARGE SCALE GENOMIC DNA]</scope>
    <source>
        <strain evidence="10 11">UMB8490</strain>
    </source>
</reference>
<dbReference type="GO" id="GO:0055085">
    <property type="term" value="P:transmembrane transport"/>
    <property type="evidence" value="ECO:0007669"/>
    <property type="project" value="TreeGrafter"/>
</dbReference>
<feature type="transmembrane region" description="Helical" evidence="9">
    <location>
        <begin position="347"/>
        <end position="380"/>
    </location>
</feature>
<evidence type="ECO:0000313" key="10">
    <source>
        <dbReference type="EMBL" id="NJJ03707.1"/>
    </source>
</evidence>